<dbReference type="EMBL" id="AMWN01000002">
    <property type="protein sequence ID" value="EXJ94449.1"/>
    <property type="molecule type" value="Genomic_DNA"/>
</dbReference>
<protein>
    <submittedName>
        <fullName evidence="1">Uncharacterized protein</fullName>
    </submittedName>
</protein>
<reference evidence="1 2" key="1">
    <citation type="submission" date="2013-03" db="EMBL/GenBank/DDBJ databases">
        <title>The Genome Sequence of Capronia coronata CBS 617.96.</title>
        <authorList>
            <consortium name="The Broad Institute Genomics Platform"/>
            <person name="Cuomo C."/>
            <person name="de Hoog S."/>
            <person name="Gorbushina A."/>
            <person name="Walker B."/>
            <person name="Young S.K."/>
            <person name="Zeng Q."/>
            <person name="Gargeya S."/>
            <person name="Fitzgerald M."/>
            <person name="Haas B."/>
            <person name="Abouelleil A."/>
            <person name="Allen A.W."/>
            <person name="Alvarado L."/>
            <person name="Arachchi H.M."/>
            <person name="Berlin A.M."/>
            <person name="Chapman S.B."/>
            <person name="Gainer-Dewar J."/>
            <person name="Goldberg J."/>
            <person name="Griggs A."/>
            <person name="Gujja S."/>
            <person name="Hansen M."/>
            <person name="Howarth C."/>
            <person name="Imamovic A."/>
            <person name="Ireland A."/>
            <person name="Larimer J."/>
            <person name="McCowan C."/>
            <person name="Murphy C."/>
            <person name="Pearson M."/>
            <person name="Poon T.W."/>
            <person name="Priest M."/>
            <person name="Roberts A."/>
            <person name="Saif S."/>
            <person name="Shea T."/>
            <person name="Sisk P."/>
            <person name="Sykes S."/>
            <person name="Wortman J."/>
            <person name="Nusbaum C."/>
            <person name="Birren B."/>
        </authorList>
    </citation>
    <scope>NUCLEOTIDE SEQUENCE [LARGE SCALE GENOMIC DNA]</scope>
    <source>
        <strain evidence="1 2">CBS 617.96</strain>
    </source>
</reference>
<organism evidence="1 2">
    <name type="scientific">Capronia coronata CBS 617.96</name>
    <dbReference type="NCBI Taxonomy" id="1182541"/>
    <lineage>
        <taxon>Eukaryota</taxon>
        <taxon>Fungi</taxon>
        <taxon>Dikarya</taxon>
        <taxon>Ascomycota</taxon>
        <taxon>Pezizomycotina</taxon>
        <taxon>Eurotiomycetes</taxon>
        <taxon>Chaetothyriomycetidae</taxon>
        <taxon>Chaetothyriales</taxon>
        <taxon>Herpotrichiellaceae</taxon>
        <taxon>Capronia</taxon>
    </lineage>
</organism>
<name>W9ZIY3_9EURO</name>
<proteinExistence type="predicted"/>
<sequence>MASSQPEPSLEQHERMQDDYQRFLNVASLATCILAPVIIALPPRKLDAYTFSLAGAFVVSANYQLKERSGRGFWARIPTPAGMPQRARELQLKQQEARAQEEQRLLREAGRPKKGSLLEEKAKEIWMGGETEDWKERRLREEQEKIANGEGYGTMIMDQIWEVWNWGETKGEELKEKDEEAVEKKTG</sequence>
<dbReference type="GeneID" id="19157742"/>
<dbReference type="RefSeq" id="XP_007721943.1">
    <property type="nucleotide sequence ID" value="XM_007723753.1"/>
</dbReference>
<gene>
    <name evidence="1" type="ORF">A1O1_02845</name>
</gene>
<dbReference type="OrthoDB" id="5411041at2759"/>
<dbReference type="HOGENOM" id="CLU_090064_1_0_1"/>
<dbReference type="Proteomes" id="UP000019484">
    <property type="component" value="Unassembled WGS sequence"/>
</dbReference>
<accession>W9ZIY3</accession>
<keyword evidence="2" id="KW-1185">Reference proteome</keyword>
<dbReference type="AlphaFoldDB" id="W9ZIY3"/>
<dbReference type="eggNOG" id="ENOG502SD8H">
    <property type="taxonomic scope" value="Eukaryota"/>
</dbReference>
<evidence type="ECO:0000313" key="2">
    <source>
        <dbReference type="Proteomes" id="UP000019484"/>
    </source>
</evidence>
<evidence type="ECO:0000313" key="1">
    <source>
        <dbReference type="EMBL" id="EXJ94449.1"/>
    </source>
</evidence>
<comment type="caution">
    <text evidence="1">The sequence shown here is derived from an EMBL/GenBank/DDBJ whole genome shotgun (WGS) entry which is preliminary data.</text>
</comment>